<comment type="caution">
    <text evidence="1">The sequence shown here is derived from an EMBL/GenBank/DDBJ whole genome shotgun (WGS) entry which is preliminary data.</text>
</comment>
<dbReference type="EMBL" id="LSTO01000001">
    <property type="protein sequence ID" value="OWW20004.1"/>
    <property type="molecule type" value="Genomic_DNA"/>
</dbReference>
<keyword evidence="2" id="KW-1185">Reference proteome</keyword>
<dbReference type="AlphaFoldDB" id="A0A254TBJ3"/>
<protein>
    <submittedName>
        <fullName evidence="1">Uncharacterized protein</fullName>
    </submittedName>
</protein>
<dbReference type="OrthoDB" id="9777352at2"/>
<evidence type="ECO:0000313" key="2">
    <source>
        <dbReference type="Proteomes" id="UP000197535"/>
    </source>
</evidence>
<evidence type="ECO:0000313" key="1">
    <source>
        <dbReference type="EMBL" id="OWW20004.1"/>
    </source>
</evidence>
<dbReference type="Gene3D" id="3.40.50.2300">
    <property type="match status" value="2"/>
</dbReference>
<name>A0A254TBJ3_9BURK</name>
<accession>A0A254TBJ3</accession>
<organism evidence="1 2">
    <name type="scientific">Noviherbaspirillum denitrificans</name>
    <dbReference type="NCBI Taxonomy" id="1968433"/>
    <lineage>
        <taxon>Bacteria</taxon>
        <taxon>Pseudomonadati</taxon>
        <taxon>Pseudomonadota</taxon>
        <taxon>Betaproteobacteria</taxon>
        <taxon>Burkholderiales</taxon>
        <taxon>Oxalobacteraceae</taxon>
        <taxon>Noviherbaspirillum</taxon>
    </lineage>
</organism>
<gene>
    <name evidence="1" type="ORF">AYR66_11345</name>
</gene>
<reference evidence="1 2" key="1">
    <citation type="submission" date="2016-02" db="EMBL/GenBank/DDBJ databases">
        <authorList>
            <person name="Wen L."/>
            <person name="He K."/>
            <person name="Yang H."/>
        </authorList>
    </citation>
    <scope>NUCLEOTIDE SEQUENCE [LARGE SCALE GENOMIC DNA]</scope>
    <source>
        <strain evidence="1 2">TSA40</strain>
    </source>
</reference>
<sequence length="128" mass="13730">MAGSSLTNLAMLQELAGGQALEWTVFAQVVPDPSAGTTLLQVEHLNGMKKYRDEAVSSLTLEGFAVAKALVTAIQQSKRRGRLALEDFAARNRTMDLGGLSVMLANGSNRLSAYVDIALFRKGSGLRF</sequence>
<dbReference type="Proteomes" id="UP000197535">
    <property type="component" value="Unassembled WGS sequence"/>
</dbReference>
<proteinExistence type="predicted"/>